<dbReference type="PANTHER" id="PTHR46169">
    <property type="entry name" value="DNA REPLICATION-RELATED ELEMENT FACTOR, ISOFORM A"/>
    <property type="match status" value="1"/>
</dbReference>
<dbReference type="CDD" id="cd16676">
    <property type="entry name" value="RING-H2_RNF122"/>
    <property type="match status" value="1"/>
</dbReference>
<name>A0AAD6FP48_9TELE</name>
<dbReference type="InterPro" id="IPR012337">
    <property type="entry name" value="RNaseH-like_sf"/>
</dbReference>
<dbReference type="GO" id="GO:0008270">
    <property type="term" value="F:zinc ion binding"/>
    <property type="evidence" value="ECO:0007669"/>
    <property type="project" value="UniProtKB-KW"/>
</dbReference>
<accession>A0AAD6FP48</accession>
<keyword evidence="11 16" id="KW-0472">Membrane</keyword>
<keyword evidence="19" id="KW-1185">Reference proteome</keyword>
<feature type="region of interest" description="Disordered" evidence="15">
    <location>
        <begin position="377"/>
        <end position="407"/>
    </location>
</feature>
<keyword evidence="9 16" id="KW-1133">Transmembrane helix</keyword>
<gene>
    <name evidence="18" type="ORF">JOQ06_011527</name>
</gene>
<keyword evidence="8" id="KW-0862">Zinc</keyword>
<dbReference type="AlphaFoldDB" id="A0AAD6FP48"/>
<dbReference type="GO" id="GO:0005783">
    <property type="term" value="C:endoplasmic reticulum"/>
    <property type="evidence" value="ECO:0007669"/>
    <property type="project" value="UniProtKB-SubCell"/>
</dbReference>
<feature type="compositionally biased region" description="Polar residues" evidence="15">
    <location>
        <begin position="380"/>
        <end position="396"/>
    </location>
</feature>
<evidence type="ECO:0000256" key="1">
    <source>
        <dbReference type="ARBA" id="ARBA00004167"/>
    </source>
</evidence>
<evidence type="ECO:0000256" key="2">
    <source>
        <dbReference type="ARBA" id="ARBA00004240"/>
    </source>
</evidence>
<dbReference type="Pfam" id="PF13639">
    <property type="entry name" value="zf-RING_2"/>
    <property type="match status" value="1"/>
</dbReference>
<evidence type="ECO:0000256" key="6">
    <source>
        <dbReference type="ARBA" id="ARBA00022771"/>
    </source>
</evidence>
<keyword evidence="10" id="KW-0333">Golgi apparatus</keyword>
<dbReference type="PROSITE" id="PS50089">
    <property type="entry name" value="ZF_RING_2"/>
    <property type="match status" value="1"/>
</dbReference>
<dbReference type="SMART" id="SM00184">
    <property type="entry name" value="RING"/>
    <property type="match status" value="1"/>
</dbReference>
<dbReference type="GO" id="GO:0005634">
    <property type="term" value="C:nucleus"/>
    <property type="evidence" value="ECO:0007669"/>
    <property type="project" value="TreeGrafter"/>
</dbReference>
<evidence type="ECO:0000259" key="17">
    <source>
        <dbReference type="PROSITE" id="PS50089"/>
    </source>
</evidence>
<evidence type="ECO:0000256" key="7">
    <source>
        <dbReference type="ARBA" id="ARBA00022824"/>
    </source>
</evidence>
<evidence type="ECO:0000256" key="12">
    <source>
        <dbReference type="ARBA" id="ARBA00057276"/>
    </source>
</evidence>
<evidence type="ECO:0000256" key="11">
    <source>
        <dbReference type="ARBA" id="ARBA00023136"/>
    </source>
</evidence>
<dbReference type="InterPro" id="IPR052717">
    <property type="entry name" value="Vacuolar_transposase_reg"/>
</dbReference>
<comment type="caution">
    <text evidence="18">The sequence shown here is derived from an EMBL/GenBank/DDBJ whole genome shotgun (WGS) entry which is preliminary data.</text>
</comment>
<dbReference type="SUPFAM" id="SSF53098">
    <property type="entry name" value="Ribonuclease H-like"/>
    <property type="match status" value="1"/>
</dbReference>
<keyword evidence="6 14" id="KW-0863">Zinc-finger</keyword>
<sequence length="625" mass="69946">MTNKNKLAAWKSITEAINDLGDGGIRTVEECRKKWKDLPSRAKKDASVLKNPPTGGGPAPKTSPYSDIIIAIFGEDSPNFTGLSGIDSSELSTSTCEEVDADVSAVTISDLWSSRTMQPYMSLTVHFINNDWTLRSVCLQTAYFPEDHTGEIIAQGLKDALNSWNLAEDRLICMTTDSGSNMIKALKDNAWPNLQCFGHRLHNAIENGVKDPRIDRAIGLITESPTRWGSRQRMIERFLEQEKAVVRVLGSDKKSRHLVPTWQDLDVLESINKAVKPLQEFPDALSGESYFSVSYIKPVLHLFKTSLLQPEEEDAELTKTIKGKIMRYLDDKYSDPVKDELLDMSSLVDPRFRTTYIDPDKVEPVKKRAVAEMMSLPAPANNSTPQQPGTAVQSQKSHNDEKEKKEGNIHITISPYLNLQGWNKQCAIVSSPLTAGRQSLARLGSLYSLHPSARRLRLVGKQDRTPSGALMHPFQWCNGCFCGLGLVYSNKSCTMPPITFQDLPLNIYMVIFGTGIFVFILSLVFCCYFISKLRHQAQSERFGYREVVLKGDPKKLNLHGQTCAVCLEDFKVKDELGVLPCQHAFHRKCLVKWLEVRCVCPMCNKPIAGPPEQQHSIGTLLDELV</sequence>
<protein>
    <recommendedName>
        <fullName evidence="13">RING finger protein 122</fullName>
    </recommendedName>
</protein>
<organism evidence="18 19">
    <name type="scientific">Pogonophryne albipinna</name>
    <dbReference type="NCBI Taxonomy" id="1090488"/>
    <lineage>
        <taxon>Eukaryota</taxon>
        <taxon>Metazoa</taxon>
        <taxon>Chordata</taxon>
        <taxon>Craniata</taxon>
        <taxon>Vertebrata</taxon>
        <taxon>Euteleostomi</taxon>
        <taxon>Actinopterygii</taxon>
        <taxon>Neopterygii</taxon>
        <taxon>Teleostei</taxon>
        <taxon>Neoteleostei</taxon>
        <taxon>Acanthomorphata</taxon>
        <taxon>Eupercaria</taxon>
        <taxon>Perciformes</taxon>
        <taxon>Notothenioidei</taxon>
        <taxon>Pogonophryne</taxon>
    </lineage>
</organism>
<keyword evidence="7" id="KW-0256">Endoplasmic reticulum</keyword>
<evidence type="ECO:0000313" key="19">
    <source>
        <dbReference type="Proteomes" id="UP001219934"/>
    </source>
</evidence>
<proteinExistence type="predicted"/>
<reference evidence="18" key="1">
    <citation type="submission" date="2022-11" db="EMBL/GenBank/DDBJ databases">
        <title>Chromosome-level genome of Pogonophryne albipinna.</title>
        <authorList>
            <person name="Jo E."/>
        </authorList>
    </citation>
    <scope>NUCLEOTIDE SEQUENCE</scope>
    <source>
        <strain evidence="18">SGF0006</strain>
        <tissue evidence="18">Muscle</tissue>
    </source>
</reference>
<evidence type="ECO:0000256" key="15">
    <source>
        <dbReference type="SAM" id="MobiDB-lite"/>
    </source>
</evidence>
<keyword evidence="5" id="KW-0479">Metal-binding</keyword>
<evidence type="ECO:0000256" key="3">
    <source>
        <dbReference type="ARBA" id="ARBA00004555"/>
    </source>
</evidence>
<evidence type="ECO:0000256" key="9">
    <source>
        <dbReference type="ARBA" id="ARBA00022989"/>
    </source>
</evidence>
<evidence type="ECO:0000256" key="13">
    <source>
        <dbReference type="ARBA" id="ARBA00074857"/>
    </source>
</evidence>
<dbReference type="GO" id="GO:0005794">
    <property type="term" value="C:Golgi apparatus"/>
    <property type="evidence" value="ECO:0007669"/>
    <property type="project" value="UniProtKB-SubCell"/>
</dbReference>
<evidence type="ECO:0000256" key="4">
    <source>
        <dbReference type="ARBA" id="ARBA00022692"/>
    </source>
</evidence>
<dbReference type="GO" id="GO:0016020">
    <property type="term" value="C:membrane"/>
    <property type="evidence" value="ECO:0007669"/>
    <property type="project" value="UniProtKB-SubCell"/>
</dbReference>
<evidence type="ECO:0000313" key="18">
    <source>
        <dbReference type="EMBL" id="KAJ4941649.1"/>
    </source>
</evidence>
<evidence type="ECO:0000256" key="14">
    <source>
        <dbReference type="PROSITE-ProRule" id="PRU00175"/>
    </source>
</evidence>
<comment type="function">
    <text evidence="12">May induce necrosis and apoptosis. May play a role in cell viability.</text>
</comment>
<dbReference type="Pfam" id="PF13873">
    <property type="entry name" value="Myb_DNA-bind_5"/>
    <property type="match status" value="1"/>
</dbReference>
<comment type="subcellular location">
    <subcellularLocation>
        <location evidence="2">Endoplasmic reticulum</location>
    </subcellularLocation>
    <subcellularLocation>
        <location evidence="3">Golgi apparatus</location>
    </subcellularLocation>
    <subcellularLocation>
        <location evidence="1">Membrane</location>
        <topology evidence="1">Single-pass membrane protein</topology>
    </subcellularLocation>
</comment>
<dbReference type="PANTHER" id="PTHR46169:SF25">
    <property type="entry name" value="ZINC FINGER BED DOMAIN-CONTAINING PROTEIN 1-LIKE-RELATED"/>
    <property type="match status" value="1"/>
</dbReference>
<feature type="region of interest" description="Disordered" evidence="15">
    <location>
        <begin position="42"/>
        <end position="63"/>
    </location>
</feature>
<dbReference type="GO" id="GO:0006357">
    <property type="term" value="P:regulation of transcription by RNA polymerase II"/>
    <property type="evidence" value="ECO:0007669"/>
    <property type="project" value="TreeGrafter"/>
</dbReference>
<feature type="transmembrane region" description="Helical" evidence="16">
    <location>
        <begin position="507"/>
        <end position="531"/>
    </location>
</feature>
<feature type="domain" description="RING-type" evidence="17">
    <location>
        <begin position="563"/>
        <end position="604"/>
    </location>
</feature>
<dbReference type="Gene3D" id="3.30.40.10">
    <property type="entry name" value="Zinc/RING finger domain, C3HC4 (zinc finger)"/>
    <property type="match status" value="1"/>
</dbReference>
<evidence type="ECO:0000256" key="8">
    <source>
        <dbReference type="ARBA" id="ARBA00022833"/>
    </source>
</evidence>
<dbReference type="InterPro" id="IPR028002">
    <property type="entry name" value="Myb_DNA-bind_5"/>
</dbReference>
<feature type="compositionally biased region" description="Basic and acidic residues" evidence="15">
    <location>
        <begin position="397"/>
        <end position="407"/>
    </location>
</feature>
<dbReference type="SUPFAM" id="SSF57850">
    <property type="entry name" value="RING/U-box"/>
    <property type="match status" value="1"/>
</dbReference>
<dbReference type="Proteomes" id="UP001219934">
    <property type="component" value="Unassembled WGS sequence"/>
</dbReference>
<dbReference type="EMBL" id="JAPTMU010000006">
    <property type="protein sequence ID" value="KAJ4941649.1"/>
    <property type="molecule type" value="Genomic_DNA"/>
</dbReference>
<dbReference type="InterPro" id="IPR013083">
    <property type="entry name" value="Znf_RING/FYVE/PHD"/>
</dbReference>
<evidence type="ECO:0000256" key="16">
    <source>
        <dbReference type="SAM" id="Phobius"/>
    </source>
</evidence>
<evidence type="ECO:0000256" key="10">
    <source>
        <dbReference type="ARBA" id="ARBA00023034"/>
    </source>
</evidence>
<dbReference type="InterPro" id="IPR001841">
    <property type="entry name" value="Znf_RING"/>
</dbReference>
<keyword evidence="4 16" id="KW-0812">Transmembrane</keyword>
<evidence type="ECO:0000256" key="5">
    <source>
        <dbReference type="ARBA" id="ARBA00022723"/>
    </source>
</evidence>
<dbReference type="FunFam" id="3.30.40.10:FF:000423">
    <property type="entry name" value="Ring finger protein 122"/>
    <property type="match status" value="1"/>
</dbReference>